<feature type="domain" description="GATA-type" evidence="9">
    <location>
        <begin position="327"/>
        <end position="380"/>
    </location>
</feature>
<dbReference type="EMBL" id="WHUW01000035">
    <property type="protein sequence ID" value="KAF8433274.1"/>
    <property type="molecule type" value="Genomic_DNA"/>
</dbReference>
<dbReference type="PROSITE" id="PS50114">
    <property type="entry name" value="GATA_ZN_FINGER_2"/>
    <property type="match status" value="2"/>
</dbReference>
<feature type="compositionally biased region" description="Polar residues" evidence="8">
    <location>
        <begin position="189"/>
        <end position="237"/>
    </location>
</feature>
<evidence type="ECO:0000313" key="10">
    <source>
        <dbReference type="EMBL" id="KAF8433274.1"/>
    </source>
</evidence>
<feature type="domain" description="GATA-type" evidence="9">
    <location>
        <begin position="117"/>
        <end position="171"/>
    </location>
</feature>
<organism evidence="10 11">
    <name type="scientific">Boletus edulis BED1</name>
    <dbReference type="NCBI Taxonomy" id="1328754"/>
    <lineage>
        <taxon>Eukaryota</taxon>
        <taxon>Fungi</taxon>
        <taxon>Dikarya</taxon>
        <taxon>Basidiomycota</taxon>
        <taxon>Agaricomycotina</taxon>
        <taxon>Agaricomycetes</taxon>
        <taxon>Agaricomycetidae</taxon>
        <taxon>Boletales</taxon>
        <taxon>Boletineae</taxon>
        <taxon>Boletaceae</taxon>
        <taxon>Boletoideae</taxon>
        <taxon>Boletus</taxon>
    </lineage>
</organism>
<feature type="compositionally biased region" description="Acidic residues" evidence="8">
    <location>
        <begin position="452"/>
        <end position="465"/>
    </location>
</feature>
<dbReference type="GO" id="GO:0000122">
    <property type="term" value="P:negative regulation of transcription by RNA polymerase II"/>
    <property type="evidence" value="ECO:0007669"/>
    <property type="project" value="TreeGrafter"/>
</dbReference>
<evidence type="ECO:0000256" key="1">
    <source>
        <dbReference type="ARBA" id="ARBA00004123"/>
    </source>
</evidence>
<name>A0AAD4BLB6_BOLED</name>
<feature type="compositionally biased region" description="Basic and acidic residues" evidence="8">
    <location>
        <begin position="439"/>
        <end position="451"/>
    </location>
</feature>
<dbReference type="InterPro" id="IPR000679">
    <property type="entry name" value="Znf_GATA"/>
</dbReference>
<dbReference type="GO" id="GO:0000981">
    <property type="term" value="F:DNA-binding transcription factor activity, RNA polymerase II-specific"/>
    <property type="evidence" value="ECO:0007669"/>
    <property type="project" value="TreeGrafter"/>
</dbReference>
<gene>
    <name evidence="10" type="ORF">L210DRAFT_3486445</name>
</gene>
<feature type="compositionally biased region" description="Basic and acidic residues" evidence="8">
    <location>
        <begin position="469"/>
        <end position="487"/>
    </location>
</feature>
<evidence type="ECO:0000256" key="3">
    <source>
        <dbReference type="ARBA" id="ARBA00022771"/>
    </source>
</evidence>
<evidence type="ECO:0000256" key="6">
    <source>
        <dbReference type="PROSITE-ProRule" id="PRU00094"/>
    </source>
</evidence>
<feature type="region of interest" description="Disordered" evidence="8">
    <location>
        <begin position="60"/>
        <end position="123"/>
    </location>
</feature>
<dbReference type="PANTHER" id="PTHR10071:SF281">
    <property type="entry name" value="BOX A-BINDING FACTOR-RELATED"/>
    <property type="match status" value="1"/>
</dbReference>
<protein>
    <recommendedName>
        <fullName evidence="9">GATA-type domain-containing protein</fullName>
    </recommendedName>
</protein>
<feature type="compositionally biased region" description="Low complexity" evidence="8">
    <location>
        <begin position="78"/>
        <end position="119"/>
    </location>
</feature>
<evidence type="ECO:0000256" key="5">
    <source>
        <dbReference type="ARBA" id="ARBA00023242"/>
    </source>
</evidence>
<feature type="region of interest" description="Disordered" evidence="8">
    <location>
        <begin position="300"/>
        <end position="320"/>
    </location>
</feature>
<comment type="subcellular location">
    <subcellularLocation>
        <location evidence="1">Nucleus</location>
    </subcellularLocation>
</comment>
<dbReference type="Gene3D" id="3.30.50.10">
    <property type="entry name" value="Erythroid Transcription Factor GATA-1, subunit A"/>
    <property type="match status" value="2"/>
</dbReference>
<proteinExistence type="predicted"/>
<evidence type="ECO:0000259" key="9">
    <source>
        <dbReference type="PROSITE" id="PS50114"/>
    </source>
</evidence>
<dbReference type="PRINTS" id="PR00619">
    <property type="entry name" value="GATAZNFINGER"/>
</dbReference>
<feature type="region of interest" description="Disordered" evidence="8">
    <location>
        <begin position="681"/>
        <end position="760"/>
    </location>
</feature>
<dbReference type="GO" id="GO:0045944">
    <property type="term" value="P:positive regulation of transcription by RNA polymerase II"/>
    <property type="evidence" value="ECO:0007669"/>
    <property type="project" value="TreeGrafter"/>
</dbReference>
<evidence type="ECO:0000256" key="7">
    <source>
        <dbReference type="SAM" id="Coils"/>
    </source>
</evidence>
<dbReference type="InterPro" id="IPR039355">
    <property type="entry name" value="Transcription_factor_GATA"/>
</dbReference>
<dbReference type="SUPFAM" id="SSF57716">
    <property type="entry name" value="Glucocorticoid receptor-like (DNA-binding domain)"/>
    <property type="match status" value="2"/>
</dbReference>
<reference evidence="10" key="1">
    <citation type="submission" date="2019-10" db="EMBL/GenBank/DDBJ databases">
        <authorList>
            <consortium name="DOE Joint Genome Institute"/>
            <person name="Kuo A."/>
            <person name="Miyauchi S."/>
            <person name="Kiss E."/>
            <person name="Drula E."/>
            <person name="Kohler A."/>
            <person name="Sanchez-Garcia M."/>
            <person name="Andreopoulos B."/>
            <person name="Barry K.W."/>
            <person name="Bonito G."/>
            <person name="Buee M."/>
            <person name="Carver A."/>
            <person name="Chen C."/>
            <person name="Cichocki N."/>
            <person name="Clum A."/>
            <person name="Culley D."/>
            <person name="Crous P.W."/>
            <person name="Fauchery L."/>
            <person name="Girlanda M."/>
            <person name="Hayes R."/>
            <person name="Keri Z."/>
            <person name="LaButti K."/>
            <person name="Lipzen A."/>
            <person name="Lombard V."/>
            <person name="Magnuson J."/>
            <person name="Maillard F."/>
            <person name="Morin E."/>
            <person name="Murat C."/>
            <person name="Nolan M."/>
            <person name="Ohm R."/>
            <person name="Pangilinan J."/>
            <person name="Pereira M."/>
            <person name="Perotto S."/>
            <person name="Peter M."/>
            <person name="Riley R."/>
            <person name="Sitrit Y."/>
            <person name="Stielow B."/>
            <person name="Szollosi G."/>
            <person name="Zifcakova L."/>
            <person name="Stursova M."/>
            <person name="Spatafora J.W."/>
            <person name="Tedersoo L."/>
            <person name="Vaario L.-M."/>
            <person name="Yamada A."/>
            <person name="Yan M."/>
            <person name="Wang P."/>
            <person name="Xu J."/>
            <person name="Bruns T."/>
            <person name="Baldrian P."/>
            <person name="Vilgalys R."/>
            <person name="Henrissat B."/>
            <person name="Grigoriev I.V."/>
            <person name="Hibbett D."/>
            <person name="Nagy L.G."/>
            <person name="Martin F.M."/>
        </authorList>
    </citation>
    <scope>NUCLEOTIDE SEQUENCE</scope>
    <source>
        <strain evidence="10">BED1</strain>
    </source>
</reference>
<feature type="compositionally biased region" description="Low complexity" evidence="8">
    <location>
        <begin position="158"/>
        <end position="182"/>
    </location>
</feature>
<dbReference type="GO" id="GO:0008270">
    <property type="term" value="F:zinc ion binding"/>
    <property type="evidence" value="ECO:0007669"/>
    <property type="project" value="UniProtKB-KW"/>
</dbReference>
<reference evidence="10" key="2">
    <citation type="journal article" date="2020" name="Nat. Commun.">
        <title>Large-scale genome sequencing of mycorrhizal fungi provides insights into the early evolution of symbiotic traits.</title>
        <authorList>
            <person name="Miyauchi S."/>
            <person name="Kiss E."/>
            <person name="Kuo A."/>
            <person name="Drula E."/>
            <person name="Kohler A."/>
            <person name="Sanchez-Garcia M."/>
            <person name="Morin E."/>
            <person name="Andreopoulos B."/>
            <person name="Barry K.W."/>
            <person name="Bonito G."/>
            <person name="Buee M."/>
            <person name="Carver A."/>
            <person name="Chen C."/>
            <person name="Cichocki N."/>
            <person name="Clum A."/>
            <person name="Culley D."/>
            <person name="Crous P.W."/>
            <person name="Fauchery L."/>
            <person name="Girlanda M."/>
            <person name="Hayes R.D."/>
            <person name="Keri Z."/>
            <person name="LaButti K."/>
            <person name="Lipzen A."/>
            <person name="Lombard V."/>
            <person name="Magnuson J."/>
            <person name="Maillard F."/>
            <person name="Murat C."/>
            <person name="Nolan M."/>
            <person name="Ohm R.A."/>
            <person name="Pangilinan J."/>
            <person name="Pereira M.F."/>
            <person name="Perotto S."/>
            <person name="Peter M."/>
            <person name="Pfister S."/>
            <person name="Riley R."/>
            <person name="Sitrit Y."/>
            <person name="Stielow J.B."/>
            <person name="Szollosi G."/>
            <person name="Zifcakova L."/>
            <person name="Stursova M."/>
            <person name="Spatafora J.W."/>
            <person name="Tedersoo L."/>
            <person name="Vaario L.M."/>
            <person name="Yamada A."/>
            <person name="Yan M."/>
            <person name="Wang P."/>
            <person name="Xu J."/>
            <person name="Bruns T."/>
            <person name="Baldrian P."/>
            <person name="Vilgalys R."/>
            <person name="Dunand C."/>
            <person name="Henrissat B."/>
            <person name="Grigoriev I.V."/>
            <person name="Hibbett D."/>
            <person name="Nagy L.G."/>
            <person name="Martin F.M."/>
        </authorList>
    </citation>
    <scope>NUCLEOTIDE SEQUENCE</scope>
    <source>
        <strain evidence="10">BED1</strain>
    </source>
</reference>
<evidence type="ECO:0000256" key="8">
    <source>
        <dbReference type="SAM" id="MobiDB-lite"/>
    </source>
</evidence>
<dbReference type="InterPro" id="IPR013088">
    <property type="entry name" value="Znf_NHR/GATA"/>
</dbReference>
<dbReference type="Proteomes" id="UP001194468">
    <property type="component" value="Unassembled WGS sequence"/>
</dbReference>
<keyword evidence="4" id="KW-0862">Zinc</keyword>
<keyword evidence="5" id="KW-0539">Nucleus</keyword>
<dbReference type="SMART" id="SM00401">
    <property type="entry name" value="ZnF_GATA"/>
    <property type="match status" value="2"/>
</dbReference>
<keyword evidence="3 6" id="KW-0863">Zinc-finger</keyword>
<sequence length="760" mass="80448">MSPIVVEPPALNMHHLSIHQQFPSTDQHAQTSPVIVGAAHALQQRINSAEFTTYEQLLHQQKDRAQQPPVDDQPKAPSPVVAQQQPSQQHSDQSQPEQVAAPAPQQPQQQPAQQAPQQQRTGCTNCGTFDTPLWRRDAQGKTICNACGLYLKSRKVARPTSLARTPTPSTTSTSAQPSSQPQNGGGESDMSNPNQASVPPAAPSSQNQHSKTTDAPSSSAQTEGSAPQQKLTSSTKPTSATGAHTNAGGGTCPGDGRCDGTGGSSACAGCPTLNNTLAGSGRLDTEPTTTDEAVAVVTQAASPAADTSSPAAAEGDSPAPAKKAKAAVGALSCANCSTSTTPLWRRDDVGNNICNACGLYFKLHGTHRPNSMKKTVIKRRKRVPAAAGMSSARITDHQAAEALVGIGQSGGSQHANTGGEESDNEVEEPQPRRKRARRGKSDREKGRTREKDEDEDMVDPDDELPQESGGRRGKGERASARKASRDSHSSLWAEGALSMHHQIVEALGDRSHSLPRAMQPGPELDRFAHHLGRVPSGHGAFIASPHAGLDLPPLNAALGERYGYGPPGLLGGRDFGGAQNSYLRSSSNAPSRTHSPLNPGLAAGVGYALPPPPHGVGHGYYGLGHTHSPPPHDPLNGVLTTVVPTVADLRQHYQDLHEQRRRLEELFEKTDKMMASLKRGLDEMSAPQPQPSLPQAQPQHQAQTLPQPAPQQPPPHEQPPQQPAQAVLNAATSSVPLARTGERERSRESVWPVESAPPRE</sequence>
<dbReference type="FunFam" id="3.30.50.10:FF:000007">
    <property type="entry name" value="Nitrogen regulatory AreA, N-terminal"/>
    <property type="match status" value="1"/>
</dbReference>
<feature type="compositionally biased region" description="Pro residues" evidence="8">
    <location>
        <begin position="707"/>
        <end position="722"/>
    </location>
</feature>
<dbReference type="GO" id="GO:0005634">
    <property type="term" value="C:nucleus"/>
    <property type="evidence" value="ECO:0007669"/>
    <property type="project" value="UniProtKB-SubCell"/>
</dbReference>
<accession>A0AAD4BLB6</accession>
<comment type="caution">
    <text evidence="10">The sequence shown here is derived from an EMBL/GenBank/DDBJ whole genome shotgun (WGS) entry which is preliminary data.</text>
</comment>
<evidence type="ECO:0000256" key="2">
    <source>
        <dbReference type="ARBA" id="ARBA00022723"/>
    </source>
</evidence>
<dbReference type="Pfam" id="PF00320">
    <property type="entry name" value="GATA"/>
    <property type="match status" value="2"/>
</dbReference>
<dbReference type="GO" id="GO:0000978">
    <property type="term" value="F:RNA polymerase II cis-regulatory region sequence-specific DNA binding"/>
    <property type="evidence" value="ECO:0007669"/>
    <property type="project" value="TreeGrafter"/>
</dbReference>
<feature type="region of interest" description="Disordered" evidence="8">
    <location>
        <begin position="408"/>
        <end position="487"/>
    </location>
</feature>
<keyword evidence="7" id="KW-0175">Coiled coil</keyword>
<evidence type="ECO:0000256" key="4">
    <source>
        <dbReference type="ARBA" id="ARBA00022833"/>
    </source>
</evidence>
<feature type="coiled-coil region" evidence="7">
    <location>
        <begin position="646"/>
        <end position="673"/>
    </location>
</feature>
<feature type="compositionally biased region" description="Low complexity" evidence="8">
    <location>
        <begin position="693"/>
        <end position="706"/>
    </location>
</feature>
<keyword evidence="2" id="KW-0479">Metal-binding</keyword>
<dbReference type="PANTHER" id="PTHR10071">
    <property type="entry name" value="TRANSCRIPTION FACTOR GATA FAMILY MEMBER"/>
    <property type="match status" value="1"/>
</dbReference>
<feature type="region of interest" description="Disordered" evidence="8">
    <location>
        <begin position="158"/>
        <end position="252"/>
    </location>
</feature>
<dbReference type="CDD" id="cd00202">
    <property type="entry name" value="ZnF_GATA"/>
    <property type="match status" value="2"/>
</dbReference>
<keyword evidence="11" id="KW-1185">Reference proteome</keyword>
<dbReference type="PROSITE" id="PS00344">
    <property type="entry name" value="GATA_ZN_FINGER_1"/>
    <property type="match status" value="2"/>
</dbReference>
<evidence type="ECO:0000313" key="11">
    <source>
        <dbReference type="Proteomes" id="UP001194468"/>
    </source>
</evidence>
<dbReference type="AlphaFoldDB" id="A0AAD4BLB6"/>